<protein>
    <submittedName>
        <fullName evidence="1">Uncharacterized protein</fullName>
    </submittedName>
</protein>
<organism evidence="1 2">
    <name type="scientific">Meloidogyne graminicola</name>
    <dbReference type="NCBI Taxonomy" id="189291"/>
    <lineage>
        <taxon>Eukaryota</taxon>
        <taxon>Metazoa</taxon>
        <taxon>Ecdysozoa</taxon>
        <taxon>Nematoda</taxon>
        <taxon>Chromadorea</taxon>
        <taxon>Rhabditida</taxon>
        <taxon>Tylenchina</taxon>
        <taxon>Tylenchomorpha</taxon>
        <taxon>Tylenchoidea</taxon>
        <taxon>Meloidogynidae</taxon>
        <taxon>Meloidogyninae</taxon>
        <taxon>Meloidogyne</taxon>
    </lineage>
</organism>
<name>A0A8S9ZUI3_9BILA</name>
<gene>
    <name evidence="1" type="ORF">Mgra_00003676</name>
</gene>
<comment type="caution">
    <text evidence="1">The sequence shown here is derived from an EMBL/GenBank/DDBJ whole genome shotgun (WGS) entry which is preliminary data.</text>
</comment>
<dbReference type="Proteomes" id="UP000605970">
    <property type="component" value="Unassembled WGS sequence"/>
</dbReference>
<evidence type="ECO:0000313" key="1">
    <source>
        <dbReference type="EMBL" id="KAF7636936.1"/>
    </source>
</evidence>
<sequence length="179" mass="20251">MAKREYSAEFTNAMDAEFSKIIPKDILDMKLVDYVKKMEEQNNVETAIEAEQSSIASKFKHPVKLLSTAKGIQKIPACITPRVNNIGHPRPSKFGELLFSVRGTPVISTSGASASAKRREAVIQSLLQEEDSTLTPETRNIIGKLKELVNKREEQIPRLNHIYRKNILALENDKQEQYK</sequence>
<dbReference type="OrthoDB" id="5826688at2759"/>
<dbReference type="EMBL" id="JABEBT010000025">
    <property type="protein sequence ID" value="KAF7636936.1"/>
    <property type="molecule type" value="Genomic_DNA"/>
</dbReference>
<reference evidence="1" key="1">
    <citation type="journal article" date="2020" name="Ecol. Evol.">
        <title>Genome structure and content of the rice root-knot nematode (Meloidogyne graminicola).</title>
        <authorList>
            <person name="Phan N.T."/>
            <person name="Danchin E.G.J."/>
            <person name="Klopp C."/>
            <person name="Perfus-Barbeoch L."/>
            <person name="Kozlowski D.K."/>
            <person name="Koutsovoulos G.D."/>
            <person name="Lopez-Roques C."/>
            <person name="Bouchez O."/>
            <person name="Zahm M."/>
            <person name="Besnard G."/>
            <person name="Bellafiore S."/>
        </authorList>
    </citation>
    <scope>NUCLEOTIDE SEQUENCE</scope>
    <source>
        <strain evidence="1">VN-18</strain>
    </source>
</reference>
<keyword evidence="2" id="KW-1185">Reference proteome</keyword>
<proteinExistence type="predicted"/>
<evidence type="ECO:0000313" key="2">
    <source>
        <dbReference type="Proteomes" id="UP000605970"/>
    </source>
</evidence>
<accession>A0A8S9ZUI3</accession>
<dbReference type="AlphaFoldDB" id="A0A8S9ZUI3"/>